<dbReference type="Gene3D" id="3.40.1350.10">
    <property type="match status" value="1"/>
</dbReference>
<dbReference type="NCBIfam" id="NF009151">
    <property type="entry name" value="PRK12497.1-5"/>
    <property type="match status" value="1"/>
</dbReference>
<dbReference type="Proteomes" id="UP000664414">
    <property type="component" value="Unassembled WGS sequence"/>
</dbReference>
<dbReference type="InterPro" id="IPR011856">
    <property type="entry name" value="tRNA_endonuc-like_dom_sf"/>
</dbReference>
<evidence type="ECO:0000313" key="4">
    <source>
        <dbReference type="EMBL" id="MBN9412588.1"/>
    </source>
</evidence>
<dbReference type="InterPro" id="IPR003509">
    <property type="entry name" value="UPF0102_YraN-like"/>
</dbReference>
<comment type="caution">
    <text evidence="4">The sequence shown here is derived from an EMBL/GenBank/DDBJ whole genome shotgun (WGS) entry which is preliminary data.</text>
</comment>
<organism evidence="4 5">
    <name type="scientific">Candidatus Paracaedimonas acanthamoebae</name>
    <dbReference type="NCBI Taxonomy" id="244581"/>
    <lineage>
        <taxon>Bacteria</taxon>
        <taxon>Pseudomonadati</taxon>
        <taxon>Pseudomonadota</taxon>
        <taxon>Alphaproteobacteria</taxon>
        <taxon>Holosporales</taxon>
        <taxon>Caedimonadaceae</taxon>
        <taxon>Candidatus Paracaedimonas</taxon>
    </lineage>
</organism>
<dbReference type="PANTHER" id="PTHR34039">
    <property type="entry name" value="UPF0102 PROTEIN YRAN"/>
    <property type="match status" value="1"/>
</dbReference>
<evidence type="ECO:0000313" key="5">
    <source>
        <dbReference type="Proteomes" id="UP000664414"/>
    </source>
</evidence>
<evidence type="ECO:0000256" key="2">
    <source>
        <dbReference type="HAMAP-Rule" id="MF_00048"/>
    </source>
</evidence>
<feature type="compositionally biased region" description="Polar residues" evidence="3">
    <location>
        <begin position="14"/>
        <end position="23"/>
    </location>
</feature>
<evidence type="ECO:0000256" key="3">
    <source>
        <dbReference type="SAM" id="MobiDB-lite"/>
    </source>
</evidence>
<dbReference type="GO" id="GO:0003676">
    <property type="term" value="F:nucleic acid binding"/>
    <property type="evidence" value="ECO:0007669"/>
    <property type="project" value="InterPro"/>
</dbReference>
<feature type="region of interest" description="Disordered" evidence="3">
    <location>
        <begin position="13"/>
        <end position="34"/>
    </location>
</feature>
<reference evidence="4" key="1">
    <citation type="submission" date="2021-02" db="EMBL/GenBank/DDBJ databases">
        <title>Thiocyanate and organic carbon inputs drive convergent selection for specific autotrophic Afipia and Thiobacillus strains within complex microbiomes.</title>
        <authorList>
            <person name="Huddy R.J."/>
            <person name="Sachdeva R."/>
            <person name="Kadzinga F."/>
            <person name="Kantor R.S."/>
            <person name="Harrison S.T.L."/>
            <person name="Banfield J.F."/>
        </authorList>
    </citation>
    <scope>NUCLEOTIDE SEQUENCE</scope>
    <source>
        <strain evidence="4">SCN18_10_11_15_R4_P_38_20</strain>
    </source>
</reference>
<dbReference type="Pfam" id="PF02021">
    <property type="entry name" value="UPF0102"/>
    <property type="match status" value="1"/>
</dbReference>
<dbReference type="AlphaFoldDB" id="A0A8J7PWU3"/>
<evidence type="ECO:0000256" key="1">
    <source>
        <dbReference type="ARBA" id="ARBA00006738"/>
    </source>
</evidence>
<gene>
    <name evidence="4" type="ORF">J0H12_01500</name>
</gene>
<sequence>MVSFQDILHKNVSRETNSNGSSSHCKHTNKVHRKIQAERKGRWAERISRILLRLKGYQILETRYKTPVGEIDIIAKRRKILAIIEVKARSTEALALESLQKTQQQRIQRAATWFLTKNPKLTGLQVRFDIILVLPWRWTHLQNMWII</sequence>
<name>A0A8J7PWU3_9PROT</name>
<dbReference type="SUPFAM" id="SSF52980">
    <property type="entry name" value="Restriction endonuclease-like"/>
    <property type="match status" value="1"/>
</dbReference>
<dbReference type="EMBL" id="JAFKGL010000011">
    <property type="protein sequence ID" value="MBN9412588.1"/>
    <property type="molecule type" value="Genomic_DNA"/>
</dbReference>
<accession>A0A8J7PWU3</accession>
<feature type="compositionally biased region" description="Basic residues" evidence="3">
    <location>
        <begin position="24"/>
        <end position="34"/>
    </location>
</feature>
<comment type="similarity">
    <text evidence="1 2">Belongs to the UPF0102 family.</text>
</comment>
<dbReference type="HAMAP" id="MF_00048">
    <property type="entry name" value="UPF0102"/>
    <property type="match status" value="1"/>
</dbReference>
<protein>
    <recommendedName>
        <fullName evidence="2">UPF0102 protein J0H12_01500</fullName>
    </recommendedName>
</protein>
<dbReference type="InterPro" id="IPR011335">
    <property type="entry name" value="Restrct_endonuc-II-like"/>
</dbReference>
<dbReference type="PANTHER" id="PTHR34039:SF1">
    <property type="entry name" value="UPF0102 PROTEIN YRAN"/>
    <property type="match status" value="1"/>
</dbReference>
<proteinExistence type="inferred from homology"/>